<reference evidence="15" key="1">
    <citation type="submission" date="2023-07" db="EMBL/GenBank/DDBJ databases">
        <title>30 novel species of actinomycetes from the DSMZ collection.</title>
        <authorList>
            <person name="Nouioui I."/>
        </authorList>
    </citation>
    <scope>NUCLEOTIDE SEQUENCE [LARGE SCALE GENOMIC DNA]</scope>
    <source>
        <strain evidence="15">DSM 44917</strain>
    </source>
</reference>
<evidence type="ECO:0000256" key="3">
    <source>
        <dbReference type="ARBA" id="ARBA00022833"/>
    </source>
</evidence>
<gene>
    <name evidence="14" type="ORF">RM780_06525</name>
</gene>
<dbReference type="InterPro" id="IPR013154">
    <property type="entry name" value="ADH-like_N"/>
</dbReference>
<name>A0ABU2L508_9ACTN</name>
<evidence type="ECO:0000256" key="5">
    <source>
        <dbReference type="ARBA" id="ARBA00037678"/>
    </source>
</evidence>
<evidence type="ECO:0000256" key="11">
    <source>
        <dbReference type="ARBA" id="ARBA00049085"/>
    </source>
</evidence>
<dbReference type="Gene3D" id="3.90.180.10">
    <property type="entry name" value="Medium-chain alcohol dehydrogenases, catalytic domain"/>
    <property type="match status" value="1"/>
</dbReference>
<dbReference type="InterPro" id="IPR036291">
    <property type="entry name" value="NAD(P)-bd_dom_sf"/>
</dbReference>
<dbReference type="InterPro" id="IPR013149">
    <property type="entry name" value="ADH-like_C"/>
</dbReference>
<comment type="catalytic activity">
    <reaction evidence="10">
        <text>2-deoxy-scyllo-inosamine + NAD(+) = 3-amino-2,3-dideoxy-scyllo-inosose + NADH + H(+)</text>
        <dbReference type="Rhea" id="RHEA:33883"/>
        <dbReference type="ChEBI" id="CHEBI:15378"/>
        <dbReference type="ChEBI" id="CHEBI:57540"/>
        <dbReference type="ChEBI" id="CHEBI:57945"/>
        <dbReference type="ChEBI" id="CHEBI:65002"/>
        <dbReference type="ChEBI" id="CHEBI:65003"/>
        <dbReference type="EC" id="1.1.1.329"/>
    </reaction>
</comment>
<dbReference type="PANTHER" id="PTHR43401">
    <property type="entry name" value="L-THREONINE 3-DEHYDROGENASE"/>
    <property type="match status" value="1"/>
</dbReference>
<dbReference type="InterPro" id="IPR050129">
    <property type="entry name" value="Zn_alcohol_dh"/>
</dbReference>
<keyword evidence="4" id="KW-0560">Oxidoreductase</keyword>
<feature type="domain" description="Enoyl reductase (ER)" evidence="13">
    <location>
        <begin position="12"/>
        <end position="359"/>
    </location>
</feature>
<evidence type="ECO:0000256" key="4">
    <source>
        <dbReference type="ARBA" id="ARBA00023002"/>
    </source>
</evidence>
<dbReference type="InterPro" id="IPR002328">
    <property type="entry name" value="ADH_Zn_CS"/>
</dbReference>
<dbReference type="InterPro" id="IPR011032">
    <property type="entry name" value="GroES-like_sf"/>
</dbReference>
<comment type="cofactor">
    <cofactor evidence="1 12">
        <name>Zn(2+)</name>
        <dbReference type="ChEBI" id="CHEBI:29105"/>
    </cofactor>
</comment>
<dbReference type="EC" id="1.1.1.329" evidence="8"/>
<sequence length="366" mass="38019">MPLMSAARAHRGTADFTLEKTEIPEPGPGEVLIKVAAAGLAPSIPKLLALGAFRHLPTTPGHEIAGTVTAVGPDADEALTGRRVRVHPTLSCRACRFCRTDREQLCAESAMIGHAAFGKGELKLYARYHDGGLAEYVRVPAWLVDELPDNVSFEVGAKVHDLGNAVRALKCAALPAAGSLIVTAATGTMGVATVKLARHFGAGRLVLVGRSAERLEAVRALAGPVPAETVALEELGEDWGTDGALTGRLRALLPEGADAAIDYLPAGPGSGQTAAAVGAAGTFVHMGGNGAPFPLSLRDLMHDCLRIVGTRNCTRADTAAVLGLLASGQLTAEELITHRYPLTEVNAAVAAMLGRTEPIWMAVVHP</sequence>
<evidence type="ECO:0000313" key="15">
    <source>
        <dbReference type="Proteomes" id="UP001183388"/>
    </source>
</evidence>
<dbReference type="Pfam" id="PF00107">
    <property type="entry name" value="ADH_zinc_N"/>
    <property type="match status" value="1"/>
</dbReference>
<evidence type="ECO:0000256" key="1">
    <source>
        <dbReference type="ARBA" id="ARBA00001947"/>
    </source>
</evidence>
<dbReference type="SMART" id="SM00829">
    <property type="entry name" value="PKS_ER"/>
    <property type="match status" value="1"/>
</dbReference>
<dbReference type="SUPFAM" id="SSF51735">
    <property type="entry name" value="NAD(P)-binding Rossmann-fold domains"/>
    <property type="match status" value="1"/>
</dbReference>
<dbReference type="Proteomes" id="UP001183388">
    <property type="component" value="Unassembled WGS sequence"/>
</dbReference>
<evidence type="ECO:0000256" key="9">
    <source>
        <dbReference type="ARBA" id="ARBA00039387"/>
    </source>
</evidence>
<comment type="similarity">
    <text evidence="7">Belongs to the zinc-containing alcohol dehydrogenase family. DOIA dehydrogenase subfamily.</text>
</comment>
<protein>
    <recommendedName>
        <fullName evidence="9">2-deoxy-scyllo-inosamine dehydrogenase</fullName>
        <ecNumber evidence="8">1.1.1.329</ecNumber>
    </recommendedName>
</protein>
<evidence type="ECO:0000256" key="8">
    <source>
        <dbReference type="ARBA" id="ARBA00039102"/>
    </source>
</evidence>
<evidence type="ECO:0000256" key="2">
    <source>
        <dbReference type="ARBA" id="ARBA00022723"/>
    </source>
</evidence>
<dbReference type="Pfam" id="PF08240">
    <property type="entry name" value="ADH_N"/>
    <property type="match status" value="1"/>
</dbReference>
<dbReference type="PANTHER" id="PTHR43401:SF2">
    <property type="entry name" value="L-THREONINE 3-DEHYDROGENASE"/>
    <property type="match status" value="1"/>
</dbReference>
<comment type="pathway">
    <text evidence="6">Metabolic intermediate biosynthesis; 2-deoxystreptamine biosynthesis; 2-deoxystreptamine from D-glucose 6-phosphate: step 3/4.</text>
</comment>
<dbReference type="RefSeq" id="WP_311629540.1">
    <property type="nucleotide sequence ID" value="NZ_JAVREN010000006.1"/>
</dbReference>
<dbReference type="PROSITE" id="PS00059">
    <property type="entry name" value="ADH_ZINC"/>
    <property type="match status" value="1"/>
</dbReference>
<evidence type="ECO:0000256" key="12">
    <source>
        <dbReference type="RuleBase" id="RU361277"/>
    </source>
</evidence>
<evidence type="ECO:0000256" key="10">
    <source>
        <dbReference type="ARBA" id="ARBA00048685"/>
    </source>
</evidence>
<evidence type="ECO:0000256" key="7">
    <source>
        <dbReference type="ARBA" id="ARBA00038004"/>
    </source>
</evidence>
<accession>A0ABU2L508</accession>
<evidence type="ECO:0000259" key="13">
    <source>
        <dbReference type="SMART" id="SM00829"/>
    </source>
</evidence>
<evidence type="ECO:0000256" key="6">
    <source>
        <dbReference type="ARBA" id="ARBA00037908"/>
    </source>
</evidence>
<keyword evidence="15" id="KW-1185">Reference proteome</keyword>
<keyword evidence="2 12" id="KW-0479">Metal-binding</keyword>
<keyword evidence="3 12" id="KW-0862">Zinc</keyword>
<comment type="catalytic activity">
    <reaction evidence="11">
        <text>2-deoxy-scyllo-inosamine + NADP(+) = 3-amino-2,3-dideoxy-scyllo-inosose + NADPH + H(+)</text>
        <dbReference type="Rhea" id="RHEA:33879"/>
        <dbReference type="ChEBI" id="CHEBI:15378"/>
        <dbReference type="ChEBI" id="CHEBI:57783"/>
        <dbReference type="ChEBI" id="CHEBI:58349"/>
        <dbReference type="ChEBI" id="CHEBI:65002"/>
        <dbReference type="ChEBI" id="CHEBI:65003"/>
        <dbReference type="EC" id="1.1.1.329"/>
    </reaction>
</comment>
<organism evidence="14 15">
    <name type="scientific">Streptomyces boetiae</name>
    <dbReference type="NCBI Taxonomy" id="3075541"/>
    <lineage>
        <taxon>Bacteria</taxon>
        <taxon>Bacillati</taxon>
        <taxon>Actinomycetota</taxon>
        <taxon>Actinomycetes</taxon>
        <taxon>Kitasatosporales</taxon>
        <taxon>Streptomycetaceae</taxon>
        <taxon>Streptomyces</taxon>
    </lineage>
</organism>
<comment type="function">
    <text evidence="5">Catalyzes the oxidation of 2-deoxy-scyllo-inosamine (DOIA) with NAD(+) or NADP(+), forming 3-amino-2,3-dideoxy-scyllo-inosose (amino-DOI).</text>
</comment>
<comment type="caution">
    <text evidence="14">The sequence shown here is derived from an EMBL/GenBank/DDBJ whole genome shotgun (WGS) entry which is preliminary data.</text>
</comment>
<evidence type="ECO:0000313" key="14">
    <source>
        <dbReference type="EMBL" id="MDT0306615.1"/>
    </source>
</evidence>
<dbReference type="EMBL" id="JAVREN010000006">
    <property type="protein sequence ID" value="MDT0306615.1"/>
    <property type="molecule type" value="Genomic_DNA"/>
</dbReference>
<dbReference type="Gene3D" id="3.40.50.720">
    <property type="entry name" value="NAD(P)-binding Rossmann-like Domain"/>
    <property type="match status" value="1"/>
</dbReference>
<dbReference type="InterPro" id="IPR020843">
    <property type="entry name" value="ER"/>
</dbReference>
<dbReference type="SUPFAM" id="SSF50129">
    <property type="entry name" value="GroES-like"/>
    <property type="match status" value="1"/>
</dbReference>
<proteinExistence type="inferred from homology"/>